<reference evidence="1 2" key="1">
    <citation type="submission" date="2019-04" db="EMBL/GenBank/DDBJ databases">
        <title>An improved genome assembly and genetic linkage map for asparagus bean, Vigna unguiculata ssp. sesquipedialis.</title>
        <authorList>
            <person name="Xia Q."/>
            <person name="Zhang R."/>
            <person name="Dong Y."/>
        </authorList>
    </citation>
    <scope>NUCLEOTIDE SEQUENCE [LARGE SCALE GENOMIC DNA]</scope>
    <source>
        <tissue evidence="1">Leaf</tissue>
    </source>
</reference>
<dbReference type="AlphaFoldDB" id="A0A4D6L1Z2"/>
<organism evidence="1 2">
    <name type="scientific">Vigna unguiculata</name>
    <name type="common">Cowpea</name>
    <dbReference type="NCBI Taxonomy" id="3917"/>
    <lineage>
        <taxon>Eukaryota</taxon>
        <taxon>Viridiplantae</taxon>
        <taxon>Streptophyta</taxon>
        <taxon>Embryophyta</taxon>
        <taxon>Tracheophyta</taxon>
        <taxon>Spermatophyta</taxon>
        <taxon>Magnoliopsida</taxon>
        <taxon>eudicotyledons</taxon>
        <taxon>Gunneridae</taxon>
        <taxon>Pentapetalae</taxon>
        <taxon>rosids</taxon>
        <taxon>fabids</taxon>
        <taxon>Fabales</taxon>
        <taxon>Fabaceae</taxon>
        <taxon>Papilionoideae</taxon>
        <taxon>50 kb inversion clade</taxon>
        <taxon>NPAAA clade</taxon>
        <taxon>indigoferoid/millettioid clade</taxon>
        <taxon>Phaseoleae</taxon>
        <taxon>Vigna</taxon>
    </lineage>
</organism>
<evidence type="ECO:0000313" key="1">
    <source>
        <dbReference type="EMBL" id="QCD82547.1"/>
    </source>
</evidence>
<name>A0A4D6L1Z2_VIGUN</name>
<sequence length="185" mass="19885">MVANATQWSFELVTADLESISGAAVVGLDVCENGAGMTPRWFTVVRELQVRAAGGVTVEMGLRRSVWLVRAWGSDGGAREARRRTMEARELQEVVAAVLARAVMVCDGGDFGMKERKRRENGSWCEKMGVVAQALLEFLVVAFRQAATTVGVAVTAGVGIGGCGIEMEGEKELGLGFWLCEGERE</sequence>
<proteinExistence type="predicted"/>
<keyword evidence="2" id="KW-1185">Reference proteome</keyword>
<protein>
    <submittedName>
        <fullName evidence="1">Uncharacterized protein</fullName>
    </submittedName>
</protein>
<evidence type="ECO:0000313" key="2">
    <source>
        <dbReference type="Proteomes" id="UP000501690"/>
    </source>
</evidence>
<gene>
    <name evidence="1" type="ORF">DEO72_LG2g2887</name>
</gene>
<dbReference type="Proteomes" id="UP000501690">
    <property type="component" value="Linkage Group LG2"/>
</dbReference>
<accession>A0A4D6L1Z2</accession>
<dbReference type="EMBL" id="CP039346">
    <property type="protein sequence ID" value="QCD82547.1"/>
    <property type="molecule type" value="Genomic_DNA"/>
</dbReference>